<keyword evidence="2" id="KW-1185">Reference proteome</keyword>
<name>A0ABW2PS72_9BACL</name>
<dbReference type="Proteomes" id="UP001596505">
    <property type="component" value="Unassembled WGS sequence"/>
</dbReference>
<comment type="caution">
    <text evidence="1">The sequence shown here is derived from an EMBL/GenBank/DDBJ whole genome shotgun (WGS) entry which is preliminary data.</text>
</comment>
<dbReference type="InterPro" id="IPR025444">
    <property type="entry name" value="Monooxy_af470"/>
</dbReference>
<evidence type="ECO:0000313" key="2">
    <source>
        <dbReference type="Proteomes" id="UP001596505"/>
    </source>
</evidence>
<evidence type="ECO:0000313" key="1">
    <source>
        <dbReference type="EMBL" id="MFC7391432.1"/>
    </source>
</evidence>
<dbReference type="Pfam" id="PF13826">
    <property type="entry name" value="Monooxy_af470-like"/>
    <property type="match status" value="1"/>
</dbReference>
<gene>
    <name evidence="1" type="ORF">ACFQRG_00200</name>
</gene>
<dbReference type="EMBL" id="JBHTCO010000001">
    <property type="protein sequence ID" value="MFC7391432.1"/>
    <property type="molecule type" value="Genomic_DNA"/>
</dbReference>
<organism evidence="1 2">
    <name type="scientific">Scopulibacillus cellulosilyticus</name>
    <dbReference type="NCBI Taxonomy" id="2665665"/>
    <lineage>
        <taxon>Bacteria</taxon>
        <taxon>Bacillati</taxon>
        <taxon>Bacillota</taxon>
        <taxon>Bacilli</taxon>
        <taxon>Bacillales</taxon>
        <taxon>Sporolactobacillaceae</taxon>
        <taxon>Scopulibacillus</taxon>
    </lineage>
</organism>
<protein>
    <submittedName>
        <fullName evidence="1">DUF4188 domain-containing protein</fullName>
    </submittedName>
</protein>
<accession>A0ABW2PS72</accession>
<proteinExistence type="predicted"/>
<dbReference type="RefSeq" id="WP_380962409.1">
    <property type="nucleotide sequence ID" value="NZ_JBHTCO010000001.1"/>
</dbReference>
<sequence length="156" mass="17967">MGKTIYPGRFMADPGNEVVVFIIGMRINKWWSVHNWLPVFKAMPPMIRELYMNKDLGFLSVETSVNLRTITMVQYWRSFEDLKAYAKGPKHLTAWGNFYKKVGKTNAVGIYHETYIVQAGNYESIYGNMPEFGLAKAIGHMPVSHRTETAEKRIKT</sequence>
<reference evidence="2" key="1">
    <citation type="journal article" date="2019" name="Int. J. Syst. Evol. Microbiol.">
        <title>The Global Catalogue of Microorganisms (GCM) 10K type strain sequencing project: providing services to taxonomists for standard genome sequencing and annotation.</title>
        <authorList>
            <consortium name="The Broad Institute Genomics Platform"/>
            <consortium name="The Broad Institute Genome Sequencing Center for Infectious Disease"/>
            <person name="Wu L."/>
            <person name="Ma J."/>
        </authorList>
    </citation>
    <scope>NUCLEOTIDE SEQUENCE [LARGE SCALE GENOMIC DNA]</scope>
    <source>
        <strain evidence="2">CGMCC 1.16305</strain>
    </source>
</reference>